<evidence type="ECO:0000256" key="7">
    <source>
        <dbReference type="ARBA" id="ARBA00023002"/>
    </source>
</evidence>
<evidence type="ECO:0000256" key="10">
    <source>
        <dbReference type="SAM" id="Phobius"/>
    </source>
</evidence>
<dbReference type="Proteomes" id="UP000324800">
    <property type="component" value="Unassembled WGS sequence"/>
</dbReference>
<dbReference type="PRINTS" id="PR00081">
    <property type="entry name" value="GDHRDH"/>
</dbReference>
<dbReference type="CDD" id="cd08939">
    <property type="entry name" value="KDSR-like_SDR_c"/>
    <property type="match status" value="1"/>
</dbReference>
<feature type="transmembrane region" description="Helical" evidence="10">
    <location>
        <begin position="33"/>
        <end position="51"/>
    </location>
</feature>
<evidence type="ECO:0000256" key="8">
    <source>
        <dbReference type="ARBA" id="ARBA00023098"/>
    </source>
</evidence>
<organism evidence="11 12">
    <name type="scientific">Streblomastix strix</name>
    <dbReference type="NCBI Taxonomy" id="222440"/>
    <lineage>
        <taxon>Eukaryota</taxon>
        <taxon>Metamonada</taxon>
        <taxon>Preaxostyla</taxon>
        <taxon>Oxymonadida</taxon>
        <taxon>Streblomastigidae</taxon>
        <taxon>Streblomastix</taxon>
    </lineage>
</organism>
<dbReference type="GO" id="GO:0006666">
    <property type="term" value="P:3-keto-sphinganine metabolic process"/>
    <property type="evidence" value="ECO:0007669"/>
    <property type="project" value="InterPro"/>
</dbReference>
<evidence type="ECO:0000256" key="2">
    <source>
        <dbReference type="ARBA" id="ARBA00004760"/>
    </source>
</evidence>
<evidence type="ECO:0000313" key="11">
    <source>
        <dbReference type="EMBL" id="KAA6391412.1"/>
    </source>
</evidence>
<comment type="pathway">
    <text evidence="3">Sphingolipid metabolism.</text>
</comment>
<evidence type="ECO:0000313" key="12">
    <source>
        <dbReference type="Proteomes" id="UP000324800"/>
    </source>
</evidence>
<protein>
    <recommendedName>
        <fullName evidence="9">3-dehydrosphinganine reductase</fullName>
        <ecNumber evidence="9">1.1.1.102</ecNumber>
    </recommendedName>
</protein>
<keyword evidence="5" id="KW-0521">NADP</keyword>
<keyword evidence="10" id="KW-0472">Membrane</keyword>
<keyword evidence="7" id="KW-0560">Oxidoreductase</keyword>
<dbReference type="AlphaFoldDB" id="A0A5J4WA63"/>
<dbReference type="PANTHER" id="PTHR43550:SF3">
    <property type="entry name" value="3-KETODIHYDROSPHINGOSINE REDUCTASE"/>
    <property type="match status" value="1"/>
</dbReference>
<reference evidence="11 12" key="1">
    <citation type="submission" date="2019-03" db="EMBL/GenBank/DDBJ databases">
        <title>Single cell metagenomics reveals metabolic interactions within the superorganism composed of flagellate Streblomastix strix and complex community of Bacteroidetes bacteria on its surface.</title>
        <authorList>
            <person name="Treitli S.C."/>
            <person name="Kolisko M."/>
            <person name="Husnik F."/>
            <person name="Keeling P."/>
            <person name="Hampl V."/>
        </authorList>
    </citation>
    <scope>NUCLEOTIDE SEQUENCE [LARGE SCALE GENOMIC DNA]</scope>
    <source>
        <strain evidence="11">ST1C</strain>
    </source>
</reference>
<keyword evidence="10" id="KW-0812">Transmembrane</keyword>
<feature type="transmembrane region" description="Helical" evidence="10">
    <location>
        <begin position="103"/>
        <end position="136"/>
    </location>
</feature>
<dbReference type="InterPro" id="IPR045022">
    <property type="entry name" value="KDSR-like"/>
</dbReference>
<evidence type="ECO:0000256" key="9">
    <source>
        <dbReference type="ARBA" id="ARBA00026112"/>
    </source>
</evidence>
<proteinExistence type="predicted"/>
<dbReference type="GO" id="GO:0047560">
    <property type="term" value="F:3-dehydrosphinganine reductase activity"/>
    <property type="evidence" value="ECO:0007669"/>
    <property type="project" value="UniProtKB-EC"/>
</dbReference>
<keyword evidence="8" id="KW-0443">Lipid metabolism</keyword>
<evidence type="ECO:0000256" key="6">
    <source>
        <dbReference type="ARBA" id="ARBA00022919"/>
    </source>
</evidence>
<dbReference type="EC" id="1.1.1.102" evidence="9"/>
<evidence type="ECO:0000256" key="1">
    <source>
        <dbReference type="ARBA" id="ARBA00004240"/>
    </source>
</evidence>
<dbReference type="InterPro" id="IPR002347">
    <property type="entry name" value="SDR_fam"/>
</dbReference>
<dbReference type="Pfam" id="PF00106">
    <property type="entry name" value="adh_short"/>
    <property type="match status" value="1"/>
</dbReference>
<dbReference type="GO" id="GO:0005789">
    <property type="term" value="C:endoplasmic reticulum membrane"/>
    <property type="evidence" value="ECO:0007669"/>
    <property type="project" value="TreeGrafter"/>
</dbReference>
<dbReference type="OrthoDB" id="37659at2759"/>
<evidence type="ECO:0000256" key="5">
    <source>
        <dbReference type="ARBA" id="ARBA00022857"/>
    </source>
</evidence>
<dbReference type="PANTHER" id="PTHR43550">
    <property type="entry name" value="3-KETODIHYDROSPHINGOSINE REDUCTASE"/>
    <property type="match status" value="1"/>
</dbReference>
<keyword evidence="10" id="KW-1133">Transmembrane helix</keyword>
<evidence type="ECO:0000256" key="3">
    <source>
        <dbReference type="ARBA" id="ARBA00004991"/>
    </source>
</evidence>
<dbReference type="InterPro" id="IPR036291">
    <property type="entry name" value="NAD(P)-bd_dom_sf"/>
</dbReference>
<name>A0A5J4WA63_9EUKA</name>
<comment type="caution">
    <text evidence="11">The sequence shown here is derived from an EMBL/GenBank/DDBJ whole genome shotgun (WGS) entry which is preliminary data.</text>
</comment>
<dbReference type="EMBL" id="SNRW01002892">
    <property type="protein sequence ID" value="KAA6391412.1"/>
    <property type="molecule type" value="Genomic_DNA"/>
</dbReference>
<dbReference type="SUPFAM" id="SSF51735">
    <property type="entry name" value="NAD(P)-binding Rossmann-fold domains"/>
    <property type="match status" value="1"/>
</dbReference>
<feature type="transmembrane region" description="Helical" evidence="10">
    <location>
        <begin position="63"/>
        <end position="83"/>
    </location>
</feature>
<dbReference type="GO" id="GO:0030148">
    <property type="term" value="P:sphingolipid biosynthetic process"/>
    <property type="evidence" value="ECO:0007669"/>
    <property type="project" value="InterPro"/>
</dbReference>
<evidence type="ECO:0000256" key="4">
    <source>
        <dbReference type="ARBA" id="ARBA00022824"/>
    </source>
</evidence>
<sequence length="459" mass="51129">MLIFSILLAVLAIWSYALGPIYMFLFDKDNEPLSLLISQLICFVSLVAYIISQRYFKGAFELIFSIPAISSIIFVGYKVFRFILDHSLSQINTLALSLLISELVLPSIVTITVITIIISFISLLFWGPIVDLLDIIRVDRYKRFKMSDNNGHVIITGGGTGLGKATAILFSQMGVRYITIVSRSMEHLEETKQLCASIAKYKMQKVFTIACDVTNFIALESALHKHIAVTKAPDLVICSAGVSIPGYFLSTDIKIYESQMKLNYLGSVNTARALAPLMVNREKPSELGHSWVSNSSQFKGEICFVSSALGLFGCVGYSMYSPTKFAVRGLAESLRYELEPKGVSISCFYPSNMQTESFFEELKTKPIEAKRIDESANTITASEGANKLIVGIGRGQFHITTEWLLDALRVGVLGLTPSPSPVIEFLMTPAIYLCGKVFRLWSDYICRSEERKRHDKKSQ</sequence>
<accession>A0A5J4WA63</accession>
<comment type="subcellular location">
    <subcellularLocation>
        <location evidence="1">Endoplasmic reticulum</location>
    </subcellularLocation>
</comment>
<keyword evidence="6" id="KW-0746">Sphingolipid metabolism</keyword>
<dbReference type="Gene3D" id="3.40.50.720">
    <property type="entry name" value="NAD(P)-binding Rossmann-like Domain"/>
    <property type="match status" value="1"/>
</dbReference>
<gene>
    <name evidence="11" type="ORF">EZS28_013063</name>
</gene>
<comment type="pathway">
    <text evidence="2">Lipid metabolism; sphingolipid metabolism.</text>
</comment>
<keyword evidence="4" id="KW-0256">Endoplasmic reticulum</keyword>